<reference evidence="3 4" key="1">
    <citation type="journal article" date="2013" name="Curr. Biol.">
        <title>The Genome of the Foraminiferan Reticulomyxa filosa.</title>
        <authorList>
            <person name="Glockner G."/>
            <person name="Hulsmann N."/>
            <person name="Schleicher M."/>
            <person name="Noegel A.A."/>
            <person name="Eichinger L."/>
            <person name="Gallinger C."/>
            <person name="Pawlowski J."/>
            <person name="Sierra R."/>
            <person name="Euteneuer U."/>
            <person name="Pillet L."/>
            <person name="Moustafa A."/>
            <person name="Platzer M."/>
            <person name="Groth M."/>
            <person name="Szafranski K."/>
            <person name="Schliwa M."/>
        </authorList>
    </citation>
    <scope>NUCLEOTIDE SEQUENCE [LARGE SCALE GENOMIC DNA]</scope>
</reference>
<protein>
    <submittedName>
        <fullName evidence="3">Uncharacterized protein</fullName>
    </submittedName>
</protein>
<dbReference type="Proteomes" id="UP000023152">
    <property type="component" value="Unassembled WGS sequence"/>
</dbReference>
<feature type="region of interest" description="Disordered" evidence="2">
    <location>
        <begin position="184"/>
        <end position="221"/>
    </location>
</feature>
<evidence type="ECO:0000313" key="4">
    <source>
        <dbReference type="Proteomes" id="UP000023152"/>
    </source>
</evidence>
<organism evidence="3 4">
    <name type="scientific">Reticulomyxa filosa</name>
    <dbReference type="NCBI Taxonomy" id="46433"/>
    <lineage>
        <taxon>Eukaryota</taxon>
        <taxon>Sar</taxon>
        <taxon>Rhizaria</taxon>
        <taxon>Retaria</taxon>
        <taxon>Foraminifera</taxon>
        <taxon>Monothalamids</taxon>
        <taxon>Reticulomyxidae</taxon>
        <taxon>Reticulomyxa</taxon>
    </lineage>
</organism>
<keyword evidence="1" id="KW-0175">Coiled coil</keyword>
<name>X6N387_RETFI</name>
<accession>X6N387</accession>
<sequence>MHVQKVENDNTLLETQLKVLKELPEKMDKLNKEKVELVREIKTLRVQKEMLSNKFNEERLTFKMQSLSEMNQKQKQTDLQIANKNEEIKRMQSKFQQVLDYVHQNNEINNKHLSDILCKVESFNMSLENCTVEKLQENTPGMSDYERRFKSNDILNQLLWTLKEDLKDEESKLEENNQSAIATTAATAATAATDQTRRRSSTMKLMDNSSEEMKDNSLPIKRQPSDVRSKLEYAFLGRNPNIQKLYRKSLELLCDKALCIKKENDLFIKLQKQVLIIFLHYSFHMIDHFFLMHTFVNVV</sequence>
<keyword evidence="4" id="KW-1185">Reference proteome</keyword>
<feature type="compositionally biased region" description="Low complexity" evidence="2">
    <location>
        <begin position="184"/>
        <end position="193"/>
    </location>
</feature>
<dbReference type="AlphaFoldDB" id="X6N387"/>
<proteinExistence type="predicted"/>
<comment type="caution">
    <text evidence="3">The sequence shown here is derived from an EMBL/GenBank/DDBJ whole genome shotgun (WGS) entry which is preliminary data.</text>
</comment>
<evidence type="ECO:0000256" key="2">
    <source>
        <dbReference type="SAM" id="MobiDB-lite"/>
    </source>
</evidence>
<dbReference type="EMBL" id="ASPP01012836">
    <property type="protein sequence ID" value="ETO20214.1"/>
    <property type="molecule type" value="Genomic_DNA"/>
</dbReference>
<evidence type="ECO:0000256" key="1">
    <source>
        <dbReference type="SAM" id="Coils"/>
    </source>
</evidence>
<evidence type="ECO:0000313" key="3">
    <source>
        <dbReference type="EMBL" id="ETO20214.1"/>
    </source>
</evidence>
<feature type="coiled-coil region" evidence="1">
    <location>
        <begin position="3"/>
        <end position="94"/>
    </location>
</feature>
<gene>
    <name evidence="3" type="ORF">RFI_17003</name>
</gene>